<proteinExistence type="predicted"/>
<evidence type="ECO:0000313" key="3">
    <source>
        <dbReference type="Proteomes" id="UP000075025"/>
    </source>
</evidence>
<dbReference type="Gene3D" id="3.40.50.1110">
    <property type="entry name" value="SGNH hydrolase"/>
    <property type="match status" value="1"/>
</dbReference>
<comment type="caution">
    <text evidence="2">The sequence shown here is derived from an EMBL/GenBank/DDBJ whole genome shotgun (WGS) entry which is preliminary data.</text>
</comment>
<dbReference type="PATRIC" id="fig|2033.6.peg.475"/>
<name>A0A147F0Z8_MICTE</name>
<dbReference type="OrthoDB" id="2060945at2"/>
<reference evidence="2 3" key="1">
    <citation type="journal article" date="2016" name="Front. Microbiol.">
        <title>Genomic Resource of Rice Seed Associated Bacteria.</title>
        <authorList>
            <person name="Midha S."/>
            <person name="Bansal K."/>
            <person name="Sharma S."/>
            <person name="Kumar N."/>
            <person name="Patil P.P."/>
            <person name="Chaudhry V."/>
            <person name="Patil P.B."/>
        </authorList>
    </citation>
    <scope>NUCLEOTIDE SEQUENCE [LARGE SCALE GENOMIC DNA]</scope>
    <source>
        <strain evidence="2 3">NS220</strain>
    </source>
</reference>
<feature type="domain" description="SGNH hydrolase-type esterase" evidence="1">
    <location>
        <begin position="170"/>
        <end position="364"/>
    </location>
</feature>
<dbReference type="EMBL" id="LDRT01000012">
    <property type="protein sequence ID" value="KTR96395.1"/>
    <property type="molecule type" value="Genomic_DNA"/>
</dbReference>
<gene>
    <name evidence="2" type="ORF">NS220_02495</name>
</gene>
<protein>
    <submittedName>
        <fullName evidence="2">Lipase</fullName>
    </submittedName>
</protein>
<evidence type="ECO:0000259" key="1">
    <source>
        <dbReference type="Pfam" id="PF13472"/>
    </source>
</evidence>
<dbReference type="AlphaFoldDB" id="A0A147F0Z8"/>
<dbReference type="Proteomes" id="UP000075025">
    <property type="component" value="Unassembled WGS sequence"/>
</dbReference>
<dbReference type="Pfam" id="PF13472">
    <property type="entry name" value="Lipase_GDSL_2"/>
    <property type="match status" value="1"/>
</dbReference>
<organism evidence="2 3">
    <name type="scientific">Microbacterium testaceum</name>
    <name type="common">Aureobacterium testaceum</name>
    <name type="synonym">Brevibacterium testaceum</name>
    <dbReference type="NCBI Taxonomy" id="2033"/>
    <lineage>
        <taxon>Bacteria</taxon>
        <taxon>Bacillati</taxon>
        <taxon>Actinomycetota</taxon>
        <taxon>Actinomycetes</taxon>
        <taxon>Micrococcales</taxon>
        <taxon>Microbacteriaceae</taxon>
        <taxon>Microbacterium</taxon>
    </lineage>
</organism>
<dbReference type="SUPFAM" id="SSF52266">
    <property type="entry name" value="SGNH hydrolase"/>
    <property type="match status" value="1"/>
</dbReference>
<evidence type="ECO:0000313" key="2">
    <source>
        <dbReference type="EMBL" id="KTR96395.1"/>
    </source>
</evidence>
<dbReference type="InterPro" id="IPR013830">
    <property type="entry name" value="SGNH_hydro"/>
</dbReference>
<dbReference type="RefSeq" id="WP_058622527.1">
    <property type="nucleotide sequence ID" value="NZ_LDRT01000012.1"/>
</dbReference>
<dbReference type="Gene3D" id="2.60.120.260">
    <property type="entry name" value="Galactose-binding domain-like"/>
    <property type="match status" value="1"/>
</dbReference>
<sequence>MIDVPLSASLFHGGAELETVDGAVRLHRLPLPYRSREADGQLRLMESQPSGVRLVFGTRATTLELELRATRVAYKGLARERGAVDVTINGDLHGSHPLRYGNVLEIDMQTGGTASLAGEIDRVSVEELAPGDKHVEIWLPHNEQVDVVALRADAPVHPLRDERPVWVHHGSSISHGSNAATPLQIWPAVAARGAGVNLRNLGFGGSAVVDPFMARVIRDAPADAISVKLGINVVNLDAMRARSFVPAVHGFLDTIREGHPRTPLALVSPIFCGIHEETPGPGSFDVDELRAGRVRFVATGDPTRTREGVLTLEVIRDLLAQVVRDRAGDPHLHFISGLDLYGPEDAEEFPLPDGLHPDTATHELIARRFVGVAFAPGGSLRPAGSP</sequence>
<dbReference type="InterPro" id="IPR036514">
    <property type="entry name" value="SGNH_hydro_sf"/>
</dbReference>
<accession>A0A147F0Z8</accession>